<dbReference type="PANTHER" id="PTHR10994">
    <property type="entry name" value="RETICULON"/>
    <property type="match status" value="1"/>
</dbReference>
<comment type="caution">
    <text evidence="8">The sequence shown here is derived from an EMBL/GenBank/DDBJ whole genome shotgun (WGS) entry which is preliminary data.</text>
</comment>
<accession>A0ABD3J6Y9</accession>
<evidence type="ECO:0000313" key="9">
    <source>
        <dbReference type="Proteomes" id="UP001634007"/>
    </source>
</evidence>
<sequence>MSDTPEYSPAPSPSTSDVVKDTFLWRRKKLSLMVLVMATATWVVMEVYQFNFATLASWASIFIVTSLFLWGTTLRLLGKEEPELPRMEISEQTAMETANAARAWAEEGIRWMFRVGAERDWFTFAGVVAGLWVLSKIGGYFDLLTLVYLAVVLGMTVPALYVRHEDKVAQLGEKVKARSRSFYERADEKVIGKIKSKFHGKEETEEKKTE</sequence>
<evidence type="ECO:0000256" key="3">
    <source>
        <dbReference type="ARBA" id="ARBA00022824"/>
    </source>
</evidence>
<feature type="transmembrane region" description="Helical" evidence="6">
    <location>
        <begin position="30"/>
        <end position="50"/>
    </location>
</feature>
<keyword evidence="3 6" id="KW-0256">Endoplasmic reticulum</keyword>
<dbReference type="PROSITE" id="PS50845">
    <property type="entry name" value="RETICULON"/>
    <property type="match status" value="1"/>
</dbReference>
<dbReference type="EMBL" id="JBJKBG010000009">
    <property type="protein sequence ID" value="KAL3722214.1"/>
    <property type="molecule type" value="Genomic_DNA"/>
</dbReference>
<keyword evidence="9" id="KW-1185">Reference proteome</keyword>
<gene>
    <name evidence="8" type="ORF">ACJRO7_034565</name>
</gene>
<organism evidence="8 9">
    <name type="scientific">Eucalyptus globulus</name>
    <name type="common">Tasmanian blue gum</name>
    <dbReference type="NCBI Taxonomy" id="34317"/>
    <lineage>
        <taxon>Eukaryota</taxon>
        <taxon>Viridiplantae</taxon>
        <taxon>Streptophyta</taxon>
        <taxon>Embryophyta</taxon>
        <taxon>Tracheophyta</taxon>
        <taxon>Spermatophyta</taxon>
        <taxon>Magnoliopsida</taxon>
        <taxon>eudicotyledons</taxon>
        <taxon>Gunneridae</taxon>
        <taxon>Pentapetalae</taxon>
        <taxon>rosids</taxon>
        <taxon>malvids</taxon>
        <taxon>Myrtales</taxon>
        <taxon>Myrtaceae</taxon>
        <taxon>Myrtoideae</taxon>
        <taxon>Eucalypteae</taxon>
        <taxon>Eucalyptus</taxon>
    </lineage>
</organism>
<dbReference type="Proteomes" id="UP001634007">
    <property type="component" value="Unassembled WGS sequence"/>
</dbReference>
<keyword evidence="2 6" id="KW-0812">Transmembrane</keyword>
<feature type="transmembrane region" description="Helical" evidence="6">
    <location>
        <begin position="143"/>
        <end position="162"/>
    </location>
</feature>
<comment type="subcellular location">
    <subcellularLocation>
        <location evidence="1 6">Endoplasmic reticulum membrane</location>
        <topology evidence="1 6">Multi-pass membrane protein</topology>
    </subcellularLocation>
</comment>
<protein>
    <recommendedName>
        <fullName evidence="6">Reticulon-like protein</fullName>
    </recommendedName>
</protein>
<evidence type="ECO:0000256" key="1">
    <source>
        <dbReference type="ARBA" id="ARBA00004477"/>
    </source>
</evidence>
<evidence type="ECO:0000256" key="2">
    <source>
        <dbReference type="ARBA" id="ARBA00022692"/>
    </source>
</evidence>
<dbReference type="InterPro" id="IPR045064">
    <property type="entry name" value="Reticulon-like"/>
</dbReference>
<dbReference type="AlphaFoldDB" id="A0ABD3J6Y9"/>
<keyword evidence="4 6" id="KW-1133">Transmembrane helix</keyword>
<dbReference type="Pfam" id="PF02453">
    <property type="entry name" value="Reticulon"/>
    <property type="match status" value="1"/>
</dbReference>
<dbReference type="InterPro" id="IPR003388">
    <property type="entry name" value="Reticulon"/>
</dbReference>
<feature type="transmembrane region" description="Helical" evidence="6">
    <location>
        <begin position="120"/>
        <end position="137"/>
    </location>
</feature>
<reference evidence="8 9" key="1">
    <citation type="submission" date="2024-11" db="EMBL/GenBank/DDBJ databases">
        <title>Chromosome-level genome assembly of Eucalyptus globulus Labill. provides insights into its genome evolution.</title>
        <authorList>
            <person name="Li X."/>
        </authorList>
    </citation>
    <scope>NUCLEOTIDE SEQUENCE [LARGE SCALE GENOMIC DNA]</scope>
    <source>
        <strain evidence="8">CL2024</strain>
        <tissue evidence="8">Fresh tender leaves</tissue>
    </source>
</reference>
<keyword evidence="5 6" id="KW-0472">Membrane</keyword>
<feature type="transmembrane region" description="Helical" evidence="6">
    <location>
        <begin position="56"/>
        <end position="77"/>
    </location>
</feature>
<proteinExistence type="predicted"/>
<evidence type="ECO:0000313" key="8">
    <source>
        <dbReference type="EMBL" id="KAL3722214.1"/>
    </source>
</evidence>
<evidence type="ECO:0000256" key="4">
    <source>
        <dbReference type="ARBA" id="ARBA00022989"/>
    </source>
</evidence>
<dbReference type="PANTHER" id="PTHR10994:SF145">
    <property type="entry name" value="RETICULON-LIKE PROTEIN B13"/>
    <property type="match status" value="1"/>
</dbReference>
<name>A0ABD3J6Y9_EUCGL</name>
<feature type="domain" description="Reticulon" evidence="7">
    <location>
        <begin position="19"/>
        <end position="210"/>
    </location>
</feature>
<dbReference type="GO" id="GO:0005789">
    <property type="term" value="C:endoplasmic reticulum membrane"/>
    <property type="evidence" value="ECO:0007669"/>
    <property type="project" value="UniProtKB-SubCell"/>
</dbReference>
<evidence type="ECO:0000259" key="7">
    <source>
        <dbReference type="PROSITE" id="PS50845"/>
    </source>
</evidence>
<evidence type="ECO:0000256" key="5">
    <source>
        <dbReference type="ARBA" id="ARBA00023136"/>
    </source>
</evidence>
<evidence type="ECO:0000256" key="6">
    <source>
        <dbReference type="RuleBase" id="RU363132"/>
    </source>
</evidence>